<sequence>MDQSKFASEARKRRRVAKENRKRAERAYSKERDTTSTPPTSSTYNELSNIGPTETVRDVDLELLSPAHEPTCTLSQAGQLTRHADILSYSISEPPGESSAEENVRARGIPTGADLCVDGLMQKASGDNLRPDALLSKLRESMFLPPLQLEGGHEFEQLVIDRVGPSHQEKSSVEKALQKFPPKPVAEFLTNICMDLGTDCFFYHNQKFFRRELSQLYAEPSCSLRSDCNFVCQALMEFALGSQFAALVSQEANLKIIALDQDPGRAFYEAARNLVPFVLESSTLRSIQTLFMMGVYLLPAKARSTAFMYMGMAMRMAIGHGLHRNQVDPAHSEEEREIRHRMWWALFSLERTISIKLNLLPTFKRENIQTPLPKRMPALDDDQPFDNIDHQVANSRLVLLLDEISETISASSREPLPLARLAVRLQEWKRSLPITLQLQHIAQNTKGFRTVIHLHQNYRYGWIILCKASLLTYVRRRLHHALVDPFSPHILEGEVEVMASHCIRAATKILHLFEQLYLTGSVSQFSFTDFQGVSIATIILLLGSILDKDATNARLIQFGINCLQSLAAGNTSAEMGVDFVQKFRDTVTEAAARLRAARPQTSVRKPSNRYFTYTTGPATNDYQAWLSWFSDRHDADEQPEGGRRHTRPPSMNASLAQNLAAIDEPLPQTVTPAETSHFPSTVAPAFLDPSSSPFDRSQTERDVYSNRLSMNDRPGNEEFSLLDLTGFDVLNWADIVG</sequence>
<dbReference type="OrthoDB" id="3266505at2759"/>
<evidence type="ECO:0000259" key="5">
    <source>
        <dbReference type="SMART" id="SM00906"/>
    </source>
</evidence>
<reference evidence="6" key="1">
    <citation type="journal article" date="2020" name="Mol. Plant Microbe Interact.">
        <title>Genome Sequence of the Biocontrol Agent Coniothyrium minitans strain Conio (IMI 134523).</title>
        <authorList>
            <person name="Patel D."/>
            <person name="Shittu T.A."/>
            <person name="Baroncelli R."/>
            <person name="Muthumeenakshi S."/>
            <person name="Osborne T.H."/>
            <person name="Janganan T.K."/>
            <person name="Sreenivasaprasad S."/>
        </authorList>
    </citation>
    <scope>NUCLEOTIDE SEQUENCE</scope>
    <source>
        <strain evidence="6">Conio</strain>
    </source>
</reference>
<dbReference type="Pfam" id="PF04082">
    <property type="entry name" value="Fungal_trans"/>
    <property type="match status" value="1"/>
</dbReference>
<feature type="compositionally biased region" description="Basic residues" evidence="4">
    <location>
        <begin position="11"/>
        <end position="24"/>
    </location>
</feature>
<evidence type="ECO:0000256" key="3">
    <source>
        <dbReference type="ARBA" id="ARBA00023242"/>
    </source>
</evidence>
<keyword evidence="3" id="KW-0539">Nucleus</keyword>
<keyword evidence="7" id="KW-1185">Reference proteome</keyword>
<feature type="domain" description="Xylanolytic transcriptional activator regulatory" evidence="5">
    <location>
        <begin position="306"/>
        <end position="379"/>
    </location>
</feature>
<dbReference type="EMBL" id="WJXW01000012">
    <property type="protein sequence ID" value="KAF9731224.1"/>
    <property type="molecule type" value="Genomic_DNA"/>
</dbReference>
<dbReference type="SMART" id="SM00906">
    <property type="entry name" value="Fungal_trans"/>
    <property type="match status" value="1"/>
</dbReference>
<dbReference type="GO" id="GO:0008270">
    <property type="term" value="F:zinc ion binding"/>
    <property type="evidence" value="ECO:0007669"/>
    <property type="project" value="InterPro"/>
</dbReference>
<feature type="region of interest" description="Disordered" evidence="4">
    <location>
        <begin position="1"/>
        <end position="52"/>
    </location>
</feature>
<evidence type="ECO:0000256" key="2">
    <source>
        <dbReference type="ARBA" id="ARBA00023163"/>
    </source>
</evidence>
<organism evidence="6 7">
    <name type="scientific">Paraphaeosphaeria minitans</name>
    <dbReference type="NCBI Taxonomy" id="565426"/>
    <lineage>
        <taxon>Eukaryota</taxon>
        <taxon>Fungi</taxon>
        <taxon>Dikarya</taxon>
        <taxon>Ascomycota</taxon>
        <taxon>Pezizomycotina</taxon>
        <taxon>Dothideomycetes</taxon>
        <taxon>Pleosporomycetidae</taxon>
        <taxon>Pleosporales</taxon>
        <taxon>Massarineae</taxon>
        <taxon>Didymosphaeriaceae</taxon>
        <taxon>Paraphaeosphaeria</taxon>
    </lineage>
</organism>
<dbReference type="PANTHER" id="PTHR47424:SF6">
    <property type="entry name" value="PROLINE UTILIZATION TRANS-ACTIVATOR"/>
    <property type="match status" value="1"/>
</dbReference>
<evidence type="ECO:0000256" key="1">
    <source>
        <dbReference type="ARBA" id="ARBA00023015"/>
    </source>
</evidence>
<dbReference type="GO" id="GO:0003677">
    <property type="term" value="F:DNA binding"/>
    <property type="evidence" value="ECO:0007669"/>
    <property type="project" value="InterPro"/>
</dbReference>
<dbReference type="PANTHER" id="PTHR47424">
    <property type="entry name" value="REGULATORY PROTEIN GAL4"/>
    <property type="match status" value="1"/>
</dbReference>
<dbReference type="AlphaFoldDB" id="A0A9P6GBK0"/>
<dbReference type="CDD" id="cd12148">
    <property type="entry name" value="fungal_TF_MHR"/>
    <property type="match status" value="1"/>
</dbReference>
<dbReference type="InterPro" id="IPR051127">
    <property type="entry name" value="Fungal_SecMet_Regulators"/>
</dbReference>
<keyword evidence="1" id="KW-0805">Transcription regulation</keyword>
<evidence type="ECO:0000256" key="4">
    <source>
        <dbReference type="SAM" id="MobiDB-lite"/>
    </source>
</evidence>
<keyword evidence="2" id="KW-0804">Transcription</keyword>
<evidence type="ECO:0000313" key="7">
    <source>
        <dbReference type="Proteomes" id="UP000756921"/>
    </source>
</evidence>
<gene>
    <name evidence="6" type="ORF">PMIN01_10241</name>
</gene>
<protein>
    <submittedName>
        <fullName evidence="6">Thiamine repressible genes regulatory protein thi1</fullName>
    </submittedName>
</protein>
<dbReference type="Proteomes" id="UP000756921">
    <property type="component" value="Unassembled WGS sequence"/>
</dbReference>
<accession>A0A9P6GBK0</accession>
<comment type="caution">
    <text evidence="6">The sequence shown here is derived from an EMBL/GenBank/DDBJ whole genome shotgun (WGS) entry which is preliminary data.</text>
</comment>
<proteinExistence type="predicted"/>
<dbReference type="GO" id="GO:0006351">
    <property type="term" value="P:DNA-templated transcription"/>
    <property type="evidence" value="ECO:0007669"/>
    <property type="project" value="InterPro"/>
</dbReference>
<feature type="compositionally biased region" description="Basic and acidic residues" evidence="4">
    <location>
        <begin position="25"/>
        <end position="34"/>
    </location>
</feature>
<name>A0A9P6GBK0_9PLEO</name>
<dbReference type="InterPro" id="IPR007219">
    <property type="entry name" value="XnlR_reg_dom"/>
</dbReference>
<evidence type="ECO:0000313" key="6">
    <source>
        <dbReference type="EMBL" id="KAF9731224.1"/>
    </source>
</evidence>